<gene>
    <name evidence="2" type="ORF">ABH943_007175</name>
</gene>
<protein>
    <submittedName>
        <fullName evidence="2">Uncharacterized protein</fullName>
    </submittedName>
</protein>
<keyword evidence="3" id="KW-1185">Reference proteome</keyword>
<reference evidence="2 3" key="1">
    <citation type="submission" date="2024-11" db="EMBL/GenBank/DDBJ databases">
        <title>Using genomics to understand microbial adaptation to soil warming.</title>
        <authorList>
            <person name="Deangelis K.M. PhD."/>
        </authorList>
    </citation>
    <scope>NUCLEOTIDE SEQUENCE [LARGE SCALE GENOMIC DNA]</scope>
    <source>
        <strain evidence="2 3">GAS97</strain>
    </source>
</reference>
<dbReference type="EMBL" id="JBIYDN010000032">
    <property type="protein sequence ID" value="MFK4447142.1"/>
    <property type="molecule type" value="Genomic_DNA"/>
</dbReference>
<keyword evidence="1" id="KW-0472">Membrane</keyword>
<keyword evidence="1" id="KW-1133">Transmembrane helix</keyword>
<dbReference type="Proteomes" id="UP001620514">
    <property type="component" value="Unassembled WGS sequence"/>
</dbReference>
<accession>A0ABW8MTT8</accession>
<name>A0ABW8MTT8_9BURK</name>
<keyword evidence="1" id="KW-0812">Transmembrane</keyword>
<organism evidence="2 3">
    <name type="scientific">Caballeronia udeis</name>
    <dbReference type="NCBI Taxonomy" id="1232866"/>
    <lineage>
        <taxon>Bacteria</taxon>
        <taxon>Pseudomonadati</taxon>
        <taxon>Pseudomonadota</taxon>
        <taxon>Betaproteobacteria</taxon>
        <taxon>Burkholderiales</taxon>
        <taxon>Burkholderiaceae</taxon>
        <taxon>Caballeronia</taxon>
    </lineage>
</organism>
<comment type="caution">
    <text evidence="2">The sequence shown here is derived from an EMBL/GenBank/DDBJ whole genome shotgun (WGS) entry which is preliminary data.</text>
</comment>
<proteinExistence type="predicted"/>
<feature type="transmembrane region" description="Helical" evidence="1">
    <location>
        <begin position="182"/>
        <end position="205"/>
    </location>
</feature>
<sequence length="268" mass="29873">MEYRKFISGEAVKGVTAACAGAALFWIGQQWLTSDLEYHQQARNSYLSASLGQQGLSMAYAGKPLSNASIVDFSIYNRTSKQFNNVDLMFSIIDPKTPFTLISSGIITPSGIPQPEIIEEIPTKEPWIKNFKIKAFPKQSAGESYDAVFVFDGDKAPQMSVVSLSNDVSIGHYRDWKDAIEFVLLFGLPTIILIFTISSLIDYFTEPSRHRKLVKRFAHHAVELSEAGALRNSDPDAIADAGEIYASFARPKPSKVWSKIFPARKFDY</sequence>
<dbReference type="RefSeq" id="WP_404612526.1">
    <property type="nucleotide sequence ID" value="NZ_JBIYDN010000032.1"/>
</dbReference>
<evidence type="ECO:0000313" key="3">
    <source>
        <dbReference type="Proteomes" id="UP001620514"/>
    </source>
</evidence>
<evidence type="ECO:0000313" key="2">
    <source>
        <dbReference type="EMBL" id="MFK4447142.1"/>
    </source>
</evidence>
<evidence type="ECO:0000256" key="1">
    <source>
        <dbReference type="SAM" id="Phobius"/>
    </source>
</evidence>